<dbReference type="InterPro" id="IPR013805">
    <property type="entry name" value="GrpE_CC"/>
</dbReference>
<dbReference type="GO" id="GO:0006457">
    <property type="term" value="P:protein folding"/>
    <property type="evidence" value="ECO:0007669"/>
    <property type="project" value="InterPro"/>
</dbReference>
<evidence type="ECO:0000313" key="6">
    <source>
        <dbReference type="EMBL" id="QNO56510.1"/>
    </source>
</evidence>
<comment type="similarity">
    <text evidence="1 3 4">Belongs to the GrpE family.</text>
</comment>
<comment type="function">
    <text evidence="3">Participates actively in the response to hyperosmotic and heat shock by preventing the aggregation of stress-denatured proteins, in association with DnaK and GrpE. It is the nucleotide exchange factor for DnaK and may function as a thermosensor. Unfolded proteins bind initially to DnaJ; upon interaction with the DnaJ-bound protein, DnaK hydrolyzes its bound ATP, resulting in the formation of a stable complex. GrpE releases ADP from DnaK; ATP binding to DnaK triggers the release of the substrate protein, thus completing the reaction cycle. Several rounds of ATP-dependent interactions between DnaJ, DnaK and GrpE are required for fully efficient folding.</text>
</comment>
<dbReference type="InterPro" id="IPR009012">
    <property type="entry name" value="GrpE_head"/>
</dbReference>
<evidence type="ECO:0000256" key="1">
    <source>
        <dbReference type="ARBA" id="ARBA00009054"/>
    </source>
</evidence>
<keyword evidence="5" id="KW-0175">Coiled coil</keyword>
<feature type="coiled-coil region" evidence="5">
    <location>
        <begin position="197"/>
        <end position="329"/>
    </location>
</feature>
<dbReference type="PANTHER" id="PTHR21237">
    <property type="entry name" value="GRPE PROTEIN"/>
    <property type="match status" value="1"/>
</dbReference>
<dbReference type="GO" id="GO:0005737">
    <property type="term" value="C:cytoplasm"/>
    <property type="evidence" value="ECO:0007669"/>
    <property type="project" value="UniProtKB-SubCell"/>
</dbReference>
<dbReference type="GO" id="GO:0051087">
    <property type="term" value="F:protein-folding chaperone binding"/>
    <property type="evidence" value="ECO:0007669"/>
    <property type="project" value="InterPro"/>
</dbReference>
<keyword evidence="2 3" id="KW-0143">Chaperone</keyword>
<dbReference type="SUPFAM" id="SSF51064">
    <property type="entry name" value="Head domain of nucleotide exchange factor GrpE"/>
    <property type="match status" value="1"/>
</dbReference>
<dbReference type="GO" id="GO:0051082">
    <property type="term" value="F:unfolded protein binding"/>
    <property type="evidence" value="ECO:0007669"/>
    <property type="project" value="TreeGrafter"/>
</dbReference>
<dbReference type="PRINTS" id="PR00773">
    <property type="entry name" value="GRPEPROTEIN"/>
</dbReference>
<dbReference type="GO" id="GO:0000774">
    <property type="term" value="F:adenyl-nucleotide exchange factor activity"/>
    <property type="evidence" value="ECO:0007669"/>
    <property type="project" value="InterPro"/>
</dbReference>
<evidence type="ECO:0000256" key="2">
    <source>
        <dbReference type="ARBA" id="ARBA00023186"/>
    </source>
</evidence>
<dbReference type="Gene3D" id="2.30.22.10">
    <property type="entry name" value="Head domain of nucleotide exchange factor GrpE"/>
    <property type="match status" value="1"/>
</dbReference>
<keyword evidence="3" id="KW-0346">Stress response</keyword>
<gene>
    <name evidence="3 6" type="primary">grpE</name>
    <name evidence="6" type="ORF">CNIFIPMI_00002</name>
</gene>
<sequence length="341" mass="39597">MEENELVVVPKVELAEKDDLIKSAEERCQKLKSDFTRYKKRVDDREEAVSGKVHGELARRLLSVADSLDRAMDSYNTNQDSGFELVEKMLDGTRNNLEMTYNQLLSSLGVTPIAPSPGDRLNDELHTAIEATPNTFLPDKTILSLVRKGYTLNGELIRTAEVVISRGGETGEEEAKSKSILSKILRGFESRVFRRRFEELNIRERELKQNEEMLQRSAKELDAREAELKKMVEEVVKRREAEESRVHELEQNKEVLNVELKELKRQLHTIQESLTELEAKKDKTVIEDIALTRYYKELLEEKENLLKEIEELKRTKESLNTERQEEIREDDLQMKDMGMCL</sequence>
<comment type="subcellular location">
    <subcellularLocation>
        <location evidence="3">Cytoplasm</location>
    </subcellularLocation>
</comment>
<keyword evidence="3" id="KW-0963">Cytoplasm</keyword>
<dbReference type="EMBL" id="MT631658">
    <property type="protein sequence ID" value="QNO56510.1"/>
    <property type="molecule type" value="Genomic_DNA"/>
</dbReference>
<evidence type="ECO:0000256" key="3">
    <source>
        <dbReference type="HAMAP-Rule" id="MF_01151"/>
    </source>
</evidence>
<dbReference type="HAMAP" id="MF_01151">
    <property type="entry name" value="GrpE"/>
    <property type="match status" value="1"/>
</dbReference>
<evidence type="ECO:0000256" key="5">
    <source>
        <dbReference type="SAM" id="Coils"/>
    </source>
</evidence>
<name>A0A7G9Z8C6_9EURY</name>
<comment type="subunit">
    <text evidence="3">Homodimer.</text>
</comment>
<dbReference type="Pfam" id="PF01025">
    <property type="entry name" value="GrpE"/>
    <property type="match status" value="1"/>
</dbReference>
<dbReference type="Gene3D" id="3.90.20.20">
    <property type="match status" value="1"/>
</dbReference>
<reference evidence="6" key="1">
    <citation type="submission" date="2020-06" db="EMBL/GenBank/DDBJ databases">
        <title>Unique genomic features of the anaerobic methanotrophic archaea.</title>
        <authorList>
            <person name="Chadwick G.L."/>
            <person name="Skennerton C.T."/>
            <person name="Laso-Perez R."/>
            <person name="Leu A.O."/>
            <person name="Speth D.R."/>
            <person name="Yu H."/>
            <person name="Morgan-Lang C."/>
            <person name="Hatzenpichler R."/>
            <person name="Goudeau D."/>
            <person name="Malmstrom R."/>
            <person name="Brazelton W.J."/>
            <person name="Woyke T."/>
            <person name="Hallam S.J."/>
            <person name="Tyson G.W."/>
            <person name="Wegener G."/>
            <person name="Boetius A."/>
            <person name="Orphan V."/>
        </authorList>
    </citation>
    <scope>NUCLEOTIDE SEQUENCE</scope>
</reference>
<dbReference type="SUPFAM" id="SSF58014">
    <property type="entry name" value="Coiled-coil domain of nucleotide exchange factor GrpE"/>
    <property type="match status" value="1"/>
</dbReference>
<dbReference type="InterPro" id="IPR000740">
    <property type="entry name" value="GrpE"/>
</dbReference>
<accession>A0A7G9Z8C6</accession>
<feature type="coiled-coil region" evidence="5">
    <location>
        <begin position="14"/>
        <end position="41"/>
    </location>
</feature>
<evidence type="ECO:0000256" key="4">
    <source>
        <dbReference type="RuleBase" id="RU004478"/>
    </source>
</evidence>
<protein>
    <recommendedName>
        <fullName evidence="3">Protein GrpE</fullName>
    </recommendedName>
    <alternativeName>
        <fullName evidence="3">HSP-70 cofactor</fullName>
    </alternativeName>
</protein>
<dbReference type="PANTHER" id="PTHR21237:SF23">
    <property type="entry name" value="GRPE PROTEIN HOMOLOG, MITOCHONDRIAL"/>
    <property type="match status" value="1"/>
</dbReference>
<organism evidence="6">
    <name type="scientific">Candidatus Methanophaga sp. ANME-1 ERB7</name>
    <dbReference type="NCBI Taxonomy" id="2759913"/>
    <lineage>
        <taxon>Archaea</taxon>
        <taxon>Methanobacteriati</taxon>
        <taxon>Methanobacteriota</taxon>
        <taxon>Stenosarchaea group</taxon>
        <taxon>Methanomicrobia</taxon>
        <taxon>Candidatus Methanophagales</taxon>
        <taxon>Candidatus Methanophagaceae</taxon>
        <taxon>Candidatus Methanophaga</taxon>
    </lineage>
</organism>
<dbReference type="GO" id="GO:0042803">
    <property type="term" value="F:protein homodimerization activity"/>
    <property type="evidence" value="ECO:0007669"/>
    <property type="project" value="InterPro"/>
</dbReference>
<dbReference type="AlphaFoldDB" id="A0A7G9Z8C6"/>
<proteinExistence type="inferred from homology"/>